<keyword evidence="4" id="KW-0479">Metal-binding</keyword>
<dbReference type="InterPro" id="IPR045109">
    <property type="entry name" value="LSDs-like"/>
</dbReference>
<evidence type="ECO:0000259" key="14">
    <source>
        <dbReference type="PROSITE" id="PS51184"/>
    </source>
</evidence>
<dbReference type="Proteomes" id="UP001457282">
    <property type="component" value="Unassembled WGS sequence"/>
</dbReference>
<dbReference type="GO" id="GO:0008270">
    <property type="term" value="F:zinc ion binding"/>
    <property type="evidence" value="ECO:0007669"/>
    <property type="project" value="UniProtKB-KW"/>
</dbReference>
<reference evidence="15 16" key="1">
    <citation type="journal article" date="2023" name="G3 (Bethesda)">
        <title>A chromosome-length genome assembly and annotation of blackberry (Rubus argutus, cv. 'Hillquist').</title>
        <authorList>
            <person name="Bruna T."/>
            <person name="Aryal R."/>
            <person name="Dudchenko O."/>
            <person name="Sargent D.J."/>
            <person name="Mead D."/>
            <person name="Buti M."/>
            <person name="Cavallini A."/>
            <person name="Hytonen T."/>
            <person name="Andres J."/>
            <person name="Pham M."/>
            <person name="Weisz D."/>
            <person name="Mascagni F."/>
            <person name="Usai G."/>
            <person name="Natali L."/>
            <person name="Bassil N."/>
            <person name="Fernandez G.E."/>
            <person name="Lomsadze A."/>
            <person name="Armour M."/>
            <person name="Olukolu B."/>
            <person name="Poorten T."/>
            <person name="Britton C."/>
            <person name="Davik J."/>
            <person name="Ashrafi H."/>
            <person name="Aiden E.L."/>
            <person name="Borodovsky M."/>
            <person name="Worthington M."/>
        </authorList>
    </citation>
    <scope>NUCLEOTIDE SEQUENCE [LARGE SCALE GENOMIC DNA]</scope>
    <source>
        <strain evidence="15">PI 553951</strain>
    </source>
</reference>
<dbReference type="GO" id="GO:0006357">
    <property type="term" value="P:regulation of transcription by RNA polymerase II"/>
    <property type="evidence" value="ECO:0007669"/>
    <property type="project" value="TreeGrafter"/>
</dbReference>
<keyword evidence="11" id="KW-0539">Nucleus</keyword>
<comment type="caution">
    <text evidence="15">The sequence shown here is derived from an EMBL/GenBank/DDBJ whole genome shotgun (WGS) entry which is preliminary data.</text>
</comment>
<keyword evidence="7" id="KW-0560">Oxidoreductase</keyword>
<dbReference type="GO" id="GO:0031490">
    <property type="term" value="F:chromatin DNA binding"/>
    <property type="evidence" value="ECO:0007669"/>
    <property type="project" value="TreeGrafter"/>
</dbReference>
<evidence type="ECO:0000313" key="15">
    <source>
        <dbReference type="EMBL" id="KAK9920355.1"/>
    </source>
</evidence>
<keyword evidence="6" id="KW-0862">Zinc</keyword>
<name>A0AAW1WAR2_RUBAR</name>
<comment type="cofactor">
    <cofactor evidence="1">
        <name>Fe(2+)</name>
        <dbReference type="ChEBI" id="CHEBI:29033"/>
    </cofactor>
</comment>
<keyword evidence="9" id="KW-0805">Transcription regulation</keyword>
<comment type="subcellular location">
    <subcellularLocation>
        <location evidence="2">Nucleus</location>
    </subcellularLocation>
</comment>
<dbReference type="Pfam" id="PF10497">
    <property type="entry name" value="zf-4CXXC_R1"/>
    <property type="match status" value="1"/>
</dbReference>
<evidence type="ECO:0000256" key="2">
    <source>
        <dbReference type="ARBA" id="ARBA00004123"/>
    </source>
</evidence>
<dbReference type="GO" id="GO:0016491">
    <property type="term" value="F:oxidoreductase activity"/>
    <property type="evidence" value="ECO:0007669"/>
    <property type="project" value="UniProtKB-KW"/>
</dbReference>
<evidence type="ECO:0000256" key="5">
    <source>
        <dbReference type="ARBA" id="ARBA00022771"/>
    </source>
</evidence>
<evidence type="ECO:0000256" key="6">
    <source>
        <dbReference type="ARBA" id="ARBA00022833"/>
    </source>
</evidence>
<dbReference type="PROSITE" id="PS51184">
    <property type="entry name" value="JMJC"/>
    <property type="match status" value="1"/>
</dbReference>
<feature type="compositionally biased region" description="Basic residues" evidence="13">
    <location>
        <begin position="826"/>
        <end position="843"/>
    </location>
</feature>
<evidence type="ECO:0000256" key="9">
    <source>
        <dbReference type="ARBA" id="ARBA00023015"/>
    </source>
</evidence>
<evidence type="ECO:0000313" key="16">
    <source>
        <dbReference type="Proteomes" id="UP001457282"/>
    </source>
</evidence>
<keyword evidence="16" id="KW-1185">Reference proteome</keyword>
<dbReference type="SUPFAM" id="SSF51197">
    <property type="entry name" value="Clavaminate synthase-like"/>
    <property type="match status" value="1"/>
</dbReference>
<evidence type="ECO:0000256" key="8">
    <source>
        <dbReference type="ARBA" id="ARBA00023004"/>
    </source>
</evidence>
<evidence type="ECO:0000256" key="4">
    <source>
        <dbReference type="ARBA" id="ARBA00022723"/>
    </source>
</evidence>
<dbReference type="GO" id="GO:0000118">
    <property type="term" value="C:histone deacetylase complex"/>
    <property type="evidence" value="ECO:0007669"/>
    <property type="project" value="TreeGrafter"/>
</dbReference>
<keyword evidence="5" id="KW-0863">Zinc-finger</keyword>
<dbReference type="InterPro" id="IPR018866">
    <property type="entry name" value="Znf-4CXXC_R1"/>
</dbReference>
<feature type="region of interest" description="Disordered" evidence="13">
    <location>
        <begin position="826"/>
        <end position="852"/>
    </location>
</feature>
<dbReference type="PANTHER" id="PTHR12549">
    <property type="entry name" value="JMJC DOMAIN-CONTAINING HISTONE DEMETHYLATION PROTEIN"/>
    <property type="match status" value="1"/>
</dbReference>
<proteinExistence type="inferred from homology"/>
<evidence type="ECO:0000256" key="13">
    <source>
        <dbReference type="SAM" id="MobiDB-lite"/>
    </source>
</evidence>
<comment type="function">
    <text evidence="12">May function as histone H3 lysine demethylase and be involved in regulation of gene expression.</text>
</comment>
<dbReference type="AlphaFoldDB" id="A0AAW1WAR2"/>
<evidence type="ECO:0000256" key="12">
    <source>
        <dbReference type="ARBA" id="ARBA00060112"/>
    </source>
</evidence>
<gene>
    <name evidence="15" type="ORF">M0R45_028910</name>
</gene>
<organism evidence="15 16">
    <name type="scientific">Rubus argutus</name>
    <name type="common">Southern blackberry</name>
    <dbReference type="NCBI Taxonomy" id="59490"/>
    <lineage>
        <taxon>Eukaryota</taxon>
        <taxon>Viridiplantae</taxon>
        <taxon>Streptophyta</taxon>
        <taxon>Embryophyta</taxon>
        <taxon>Tracheophyta</taxon>
        <taxon>Spermatophyta</taxon>
        <taxon>Magnoliopsida</taxon>
        <taxon>eudicotyledons</taxon>
        <taxon>Gunneridae</taxon>
        <taxon>Pentapetalae</taxon>
        <taxon>rosids</taxon>
        <taxon>fabids</taxon>
        <taxon>Rosales</taxon>
        <taxon>Rosaceae</taxon>
        <taxon>Rosoideae</taxon>
        <taxon>Rosoideae incertae sedis</taxon>
        <taxon>Rubus</taxon>
    </lineage>
</organism>
<dbReference type="InterPro" id="IPR003347">
    <property type="entry name" value="JmjC_dom"/>
</dbReference>
<keyword evidence="10" id="KW-0804">Transcription</keyword>
<dbReference type="PANTHER" id="PTHR12549:SF11">
    <property type="entry name" value="LYSINE-SPECIFIC DEMETHYLASE JMJ25"/>
    <property type="match status" value="1"/>
</dbReference>
<dbReference type="Pfam" id="PF02373">
    <property type="entry name" value="JmjC"/>
    <property type="match status" value="1"/>
</dbReference>
<keyword evidence="8" id="KW-0408">Iron</keyword>
<evidence type="ECO:0000256" key="11">
    <source>
        <dbReference type="ARBA" id="ARBA00023242"/>
    </source>
</evidence>
<comment type="similarity">
    <text evidence="3">Belongs to the JARID1 histone demethylase family.</text>
</comment>
<sequence>MAMICRDRLYSQVYYRKRRRQDTGGGGLVEKGEGILGIQSEGAKGEEDEESNLTLALMMKKLREKKKKTASETQPVSFEGLEHKDFIFDDQIGGQNGKREEIKVIDEEFQQNGDLGFATEELDDEIEEGFMKKRNGVVEEKKVIPDVSTMCHQCQRNDKGRVVRCRGCLKRGERKRYCVHCIKNWYPNTSEEAIAEACPFCLGNCNCKACLRLDVPRRCLKNREIGEDERLEHCKYLVHQLLPYLKRINDEQVREMVFEARRQGLVDFEELEIEKSNCRVGERMYCNNCKTSIFDFHRSCPGCQYDLCLMCCREIRDGELKGGGEETVVTMGQIAQRNGVRTRSVKPSSSNPKFDWKADKDGSIHCPPEHMEGCGKYPLELRCFFPGNEVMELVNKAKKINEGYKIMHASSETCSCINPVDDGKSRKTASRGDSEDNYLFCPRAESIQPEDFEHFQRHWMRGEPVIVSNALANGSGLSWEPLVMWRAFRQVNNTKHDKDVELQAIDCSKWSFTDVNMHKFFTGYSEGMFDAKHYPQILKLKDWPPSTEFDKRLPRHGTEFVCCLPFKEYTHPTSSILNLACHLPKAAVKPDMGPKTYIAYGIAQELGCRDSVTKLHCDMSDAVNILTHTAQVTLKPEQLAAIDELKREHREQDQKEIFQKYGKSGSEPQEEFDDACEGAALWDIFRVQDVPKLEQYIKKHYREFRHIHSKPLQQVVHPIHDQTIYLTVEHKMKLKVEYGIEPWTFVQKLGDAVFIPAGCPHQVRNLMSCIKVAMDFVSPETVGQCFRLTEEFRTLPPDHRASEDKLEVKKMIVHAVLDAVEVISGKKKRPKPRRKKGTARRKARVFDKTNCI</sequence>
<evidence type="ECO:0000256" key="3">
    <source>
        <dbReference type="ARBA" id="ARBA00006801"/>
    </source>
</evidence>
<protein>
    <recommendedName>
        <fullName evidence="14">JmjC domain-containing protein</fullName>
    </recommendedName>
</protein>
<dbReference type="GO" id="GO:0000785">
    <property type="term" value="C:chromatin"/>
    <property type="evidence" value="ECO:0007669"/>
    <property type="project" value="TreeGrafter"/>
</dbReference>
<dbReference type="EMBL" id="JBEDUW010000006">
    <property type="protein sequence ID" value="KAK9920355.1"/>
    <property type="molecule type" value="Genomic_DNA"/>
</dbReference>
<dbReference type="FunFam" id="2.60.120.650:FF:000026">
    <property type="entry name" value="Transcription factor jumonji domain-containing protein"/>
    <property type="match status" value="1"/>
</dbReference>
<dbReference type="SMART" id="SM00558">
    <property type="entry name" value="JmjC"/>
    <property type="match status" value="1"/>
</dbReference>
<evidence type="ECO:0000256" key="7">
    <source>
        <dbReference type="ARBA" id="ARBA00023002"/>
    </source>
</evidence>
<accession>A0AAW1WAR2</accession>
<dbReference type="GO" id="GO:0003712">
    <property type="term" value="F:transcription coregulator activity"/>
    <property type="evidence" value="ECO:0007669"/>
    <property type="project" value="TreeGrafter"/>
</dbReference>
<evidence type="ECO:0000256" key="10">
    <source>
        <dbReference type="ARBA" id="ARBA00023163"/>
    </source>
</evidence>
<feature type="domain" description="JmjC" evidence="14">
    <location>
        <begin position="572"/>
        <end position="793"/>
    </location>
</feature>
<dbReference type="Gene3D" id="2.60.120.650">
    <property type="entry name" value="Cupin"/>
    <property type="match status" value="1"/>
</dbReference>
<dbReference type="GO" id="GO:0032454">
    <property type="term" value="F:histone H3K9 demethylase activity"/>
    <property type="evidence" value="ECO:0007669"/>
    <property type="project" value="InterPro"/>
</dbReference>
<evidence type="ECO:0000256" key="1">
    <source>
        <dbReference type="ARBA" id="ARBA00001954"/>
    </source>
</evidence>